<reference evidence="2" key="2">
    <citation type="journal article" date="2016" name="Sci. Rep.">
        <title>Dictyocaulus viviparus genome, variome and transcriptome elucidate lungworm biology and support future intervention.</title>
        <authorList>
            <person name="McNulty S.N."/>
            <person name="Strube C."/>
            <person name="Rosa B.A."/>
            <person name="Martin J.C."/>
            <person name="Tyagi R."/>
            <person name="Choi Y.J."/>
            <person name="Wang Q."/>
            <person name="Hallsworth Pepin K."/>
            <person name="Zhang X."/>
            <person name="Ozersky P."/>
            <person name="Wilson R.K."/>
            <person name="Sternberg P.W."/>
            <person name="Gasser R.B."/>
            <person name="Mitreva M."/>
        </authorList>
    </citation>
    <scope>NUCLEOTIDE SEQUENCE [LARGE SCALE GENOMIC DNA]</scope>
    <source>
        <strain evidence="2">HannoverDv2000</strain>
    </source>
</reference>
<gene>
    <name evidence="1" type="ORF">DICVIV_08079</name>
</gene>
<protein>
    <submittedName>
        <fullName evidence="1">Uncharacterized protein</fullName>
    </submittedName>
</protein>
<dbReference type="OrthoDB" id="6328726at2759"/>
<name>A0A0D8XQ17_DICVI</name>
<sequence>MQNLKDMNVLNEKRCCSPSDSVLSGFERLRLRAHRRRHRHKTSLNIETDELFNTYGDHLHLNRHQHRSRKNKTINECSLIIPSFFRRRRLHKTVQLTEAAIEEYTYRSTCR</sequence>
<dbReference type="Proteomes" id="UP000053766">
    <property type="component" value="Unassembled WGS sequence"/>
</dbReference>
<dbReference type="AlphaFoldDB" id="A0A0D8XQ17"/>
<reference evidence="1 2" key="1">
    <citation type="submission" date="2013-11" db="EMBL/GenBank/DDBJ databases">
        <title>Draft genome of the bovine lungworm Dictyocaulus viviparus.</title>
        <authorList>
            <person name="Mitreva M."/>
        </authorList>
    </citation>
    <scope>NUCLEOTIDE SEQUENCE [LARGE SCALE GENOMIC DNA]</scope>
    <source>
        <strain evidence="1 2">HannoverDv2000</strain>
    </source>
</reference>
<keyword evidence="2" id="KW-1185">Reference proteome</keyword>
<proteinExistence type="predicted"/>
<dbReference type="EMBL" id="KN716381">
    <property type="protein sequence ID" value="KJH45884.1"/>
    <property type="molecule type" value="Genomic_DNA"/>
</dbReference>
<accession>A0A0D8XQ17</accession>
<organism evidence="1 2">
    <name type="scientific">Dictyocaulus viviparus</name>
    <name type="common">Bovine lungworm</name>
    <dbReference type="NCBI Taxonomy" id="29172"/>
    <lineage>
        <taxon>Eukaryota</taxon>
        <taxon>Metazoa</taxon>
        <taxon>Ecdysozoa</taxon>
        <taxon>Nematoda</taxon>
        <taxon>Chromadorea</taxon>
        <taxon>Rhabditida</taxon>
        <taxon>Rhabditina</taxon>
        <taxon>Rhabditomorpha</taxon>
        <taxon>Strongyloidea</taxon>
        <taxon>Metastrongylidae</taxon>
        <taxon>Dictyocaulus</taxon>
    </lineage>
</organism>
<evidence type="ECO:0000313" key="1">
    <source>
        <dbReference type="EMBL" id="KJH45884.1"/>
    </source>
</evidence>
<evidence type="ECO:0000313" key="2">
    <source>
        <dbReference type="Proteomes" id="UP000053766"/>
    </source>
</evidence>